<dbReference type="SMART" id="SM00387">
    <property type="entry name" value="HATPase_c"/>
    <property type="match status" value="1"/>
</dbReference>
<proteinExistence type="predicted"/>
<comment type="caution">
    <text evidence="19">The sequence shown here is derived from an EMBL/GenBank/DDBJ whole genome shotgun (WGS) entry which is preliminary data.</text>
</comment>
<evidence type="ECO:0000259" key="17">
    <source>
        <dbReference type="PROSITE" id="PS50109"/>
    </source>
</evidence>
<dbReference type="PROSITE" id="PS50110">
    <property type="entry name" value="RESPONSE_REGULATORY"/>
    <property type="match status" value="1"/>
</dbReference>
<dbReference type="PRINTS" id="PR00344">
    <property type="entry name" value="BCTRLSENSOR"/>
</dbReference>
<keyword evidence="9" id="KW-0902">Two-component regulatory system</keyword>
<accession>A0A7X4KBF8</accession>
<dbReference type="InterPro" id="IPR000014">
    <property type="entry name" value="PAS"/>
</dbReference>
<dbReference type="CDD" id="cd17546">
    <property type="entry name" value="REC_hyHK_CKI1_RcsC-like"/>
    <property type="match status" value="1"/>
</dbReference>
<dbReference type="GO" id="GO:0000155">
    <property type="term" value="F:phosphorelay sensor kinase activity"/>
    <property type="evidence" value="ECO:0007669"/>
    <property type="project" value="InterPro"/>
</dbReference>
<feature type="domain" description="Histidine kinase" evidence="17">
    <location>
        <begin position="235"/>
        <end position="457"/>
    </location>
</feature>
<dbReference type="FunFam" id="3.30.565.10:FF:000010">
    <property type="entry name" value="Sensor histidine kinase RcsC"/>
    <property type="match status" value="1"/>
</dbReference>
<evidence type="ECO:0000256" key="5">
    <source>
        <dbReference type="ARBA" id="ARBA00022729"/>
    </source>
</evidence>
<keyword evidence="8" id="KW-0067">ATP-binding</keyword>
<comment type="catalytic activity">
    <reaction evidence="1">
        <text>ATP + protein L-histidine = ADP + protein N-phospho-L-histidine.</text>
        <dbReference type="EC" id="2.7.13.3"/>
    </reaction>
</comment>
<dbReference type="Proteomes" id="UP000450012">
    <property type="component" value="Unassembled WGS sequence"/>
</dbReference>
<protein>
    <recommendedName>
        <fullName evidence="13">Sensory/regulatory protein RpfC</fullName>
        <ecNumber evidence="2">2.7.13.3</ecNumber>
    </recommendedName>
    <alternativeName>
        <fullName evidence="14">Virulence sensor protein BvgS</fullName>
    </alternativeName>
</protein>
<gene>
    <name evidence="19" type="ORF">GTP45_10240</name>
</gene>
<dbReference type="SUPFAM" id="SSF52172">
    <property type="entry name" value="CheY-like"/>
    <property type="match status" value="1"/>
</dbReference>
<organism evidence="19 20">
    <name type="scientific">Duganella rivi</name>
    <dbReference type="NCBI Taxonomy" id="2666083"/>
    <lineage>
        <taxon>Bacteria</taxon>
        <taxon>Pseudomonadati</taxon>
        <taxon>Pseudomonadota</taxon>
        <taxon>Betaproteobacteria</taxon>
        <taxon>Burkholderiales</taxon>
        <taxon>Oxalobacteraceae</taxon>
        <taxon>Telluria group</taxon>
        <taxon>Duganella</taxon>
    </lineage>
</organism>
<dbReference type="SMART" id="SM00448">
    <property type="entry name" value="REC"/>
    <property type="match status" value="1"/>
</dbReference>
<evidence type="ECO:0000256" key="10">
    <source>
        <dbReference type="ARBA" id="ARBA00023026"/>
    </source>
</evidence>
<name>A0A7X4KBF8_9BURK</name>
<keyword evidence="16" id="KW-1133">Transmembrane helix</keyword>
<dbReference type="InterPro" id="IPR001789">
    <property type="entry name" value="Sig_transdc_resp-reg_receiver"/>
</dbReference>
<keyword evidence="4" id="KW-0808">Transferase</keyword>
<evidence type="ECO:0000256" key="4">
    <source>
        <dbReference type="ARBA" id="ARBA00022679"/>
    </source>
</evidence>
<evidence type="ECO:0000256" key="16">
    <source>
        <dbReference type="SAM" id="Phobius"/>
    </source>
</evidence>
<evidence type="ECO:0000313" key="20">
    <source>
        <dbReference type="Proteomes" id="UP000450012"/>
    </source>
</evidence>
<evidence type="ECO:0000256" key="13">
    <source>
        <dbReference type="ARBA" id="ARBA00068150"/>
    </source>
</evidence>
<keyword evidence="7" id="KW-0418">Kinase</keyword>
<evidence type="ECO:0000259" key="18">
    <source>
        <dbReference type="PROSITE" id="PS50110"/>
    </source>
</evidence>
<evidence type="ECO:0000256" key="3">
    <source>
        <dbReference type="ARBA" id="ARBA00022553"/>
    </source>
</evidence>
<dbReference type="CDD" id="cd00082">
    <property type="entry name" value="HisKA"/>
    <property type="match status" value="1"/>
</dbReference>
<sequence length="625" mass="68520">MRERQQQAGAGNQGVAQREKHQRAHGGFAGLSTMSHYSVNIVIMVWHSRHAQGIFSYLIYREDALIVAISVVFAVLVGLLSLVSHVRQKAWRDAALQRSSESERRARVLADTLPLLIAYLDRDLRYRFANAYYRTQWGIDPQDMIGKTVSEVFGAAAEPWLEDLHAALSGRRLHYERDFHGEDGIRHFLVDLVPDVGKDGKVAGFYLTAMNITDRKNSEQRAEAASRAKSEFVANMSHEIRTPMNAVLGVAYLLENTPLSHTQKEYVGMIRSSGQVLLGILNDVLDFSKIEAGRMELSPAPFRLRELLDAVTNVMTVNAASRGISLSTSTDAEVPPVLVGDAMRLQQILINLVGNAIKFTERGGVTVRAALAAPDQGQGARLRFSVRDTGIGMDSEQQRRLFTAFSQADASTTRRFGGTGLGLAICRRLAELMGGEISVRSMQGAGSEFVVTLPFTVGDAEAKLDAPLWQGAATEGWLLPEPAPLVEAEPPAEAAPRLRGLRVLLVEDHPLNQVVARGMLEHAGASVDLAENGQLALDRLREHAADYDLVLMDVQMPVMDGFEATRQARRQLGLTLPILAMTAGVMQSEQDQCIAAGMDDFIAKPVDVEQMLDTISRHWAAIRAS</sequence>
<dbReference type="PROSITE" id="PS50109">
    <property type="entry name" value="HIS_KIN"/>
    <property type="match status" value="1"/>
</dbReference>
<feature type="transmembrane region" description="Helical" evidence="16">
    <location>
        <begin position="66"/>
        <end position="83"/>
    </location>
</feature>
<dbReference type="Gene3D" id="1.10.287.130">
    <property type="match status" value="1"/>
</dbReference>
<keyword evidence="10" id="KW-0843">Virulence</keyword>
<dbReference type="Pfam" id="PF00072">
    <property type="entry name" value="Response_reg"/>
    <property type="match status" value="1"/>
</dbReference>
<feature type="domain" description="Response regulatory" evidence="18">
    <location>
        <begin position="502"/>
        <end position="619"/>
    </location>
</feature>
<evidence type="ECO:0000256" key="2">
    <source>
        <dbReference type="ARBA" id="ARBA00012438"/>
    </source>
</evidence>
<keyword evidence="16" id="KW-0472">Membrane</keyword>
<dbReference type="Pfam" id="PF02518">
    <property type="entry name" value="HATPase_c"/>
    <property type="match status" value="1"/>
</dbReference>
<dbReference type="InterPro" id="IPR013656">
    <property type="entry name" value="PAS_4"/>
</dbReference>
<keyword evidence="16" id="KW-0812">Transmembrane</keyword>
<dbReference type="FunFam" id="1.10.287.130:FF:000002">
    <property type="entry name" value="Two-component osmosensing histidine kinase"/>
    <property type="match status" value="1"/>
</dbReference>
<dbReference type="InterPro" id="IPR035965">
    <property type="entry name" value="PAS-like_dom_sf"/>
</dbReference>
<keyword evidence="3 15" id="KW-0597">Phosphoprotein</keyword>
<dbReference type="Gene3D" id="3.30.450.20">
    <property type="entry name" value="PAS domain"/>
    <property type="match status" value="1"/>
</dbReference>
<feature type="modified residue" description="4-aspartylphosphate" evidence="15">
    <location>
        <position position="553"/>
    </location>
</feature>
<evidence type="ECO:0000256" key="9">
    <source>
        <dbReference type="ARBA" id="ARBA00023012"/>
    </source>
</evidence>
<dbReference type="PANTHER" id="PTHR45339">
    <property type="entry name" value="HYBRID SIGNAL TRANSDUCTION HISTIDINE KINASE J"/>
    <property type="match status" value="1"/>
</dbReference>
<evidence type="ECO:0000256" key="15">
    <source>
        <dbReference type="PROSITE-ProRule" id="PRU00169"/>
    </source>
</evidence>
<evidence type="ECO:0000256" key="12">
    <source>
        <dbReference type="ARBA" id="ARBA00064003"/>
    </source>
</evidence>
<comment type="function">
    <text evidence="11">Member of the two-component regulatory system BvgS/BvgA. Phosphorylates BvgA via a four-step phosphorelay in response to environmental signals.</text>
</comment>
<dbReference type="NCBIfam" id="TIGR00229">
    <property type="entry name" value="sensory_box"/>
    <property type="match status" value="1"/>
</dbReference>
<dbReference type="GO" id="GO:0005524">
    <property type="term" value="F:ATP binding"/>
    <property type="evidence" value="ECO:0007669"/>
    <property type="project" value="UniProtKB-KW"/>
</dbReference>
<dbReference type="AlphaFoldDB" id="A0A7X4KBF8"/>
<evidence type="ECO:0000313" key="19">
    <source>
        <dbReference type="EMBL" id="MYM67209.1"/>
    </source>
</evidence>
<dbReference type="SMART" id="SM00091">
    <property type="entry name" value="PAS"/>
    <property type="match status" value="1"/>
</dbReference>
<dbReference type="InterPro" id="IPR005467">
    <property type="entry name" value="His_kinase_dom"/>
</dbReference>
<keyword evidence="20" id="KW-1185">Reference proteome</keyword>
<dbReference type="SUPFAM" id="SSF55874">
    <property type="entry name" value="ATPase domain of HSP90 chaperone/DNA topoisomerase II/histidine kinase"/>
    <property type="match status" value="1"/>
</dbReference>
<keyword evidence="6" id="KW-0547">Nucleotide-binding</keyword>
<evidence type="ECO:0000256" key="14">
    <source>
        <dbReference type="ARBA" id="ARBA00070152"/>
    </source>
</evidence>
<dbReference type="InterPro" id="IPR036890">
    <property type="entry name" value="HATPase_C_sf"/>
</dbReference>
<dbReference type="Gene3D" id="3.40.50.2300">
    <property type="match status" value="1"/>
</dbReference>
<dbReference type="SUPFAM" id="SSF47384">
    <property type="entry name" value="Homodimeric domain of signal transducing histidine kinase"/>
    <property type="match status" value="1"/>
</dbReference>
<evidence type="ECO:0000256" key="8">
    <source>
        <dbReference type="ARBA" id="ARBA00022840"/>
    </source>
</evidence>
<dbReference type="InterPro" id="IPR036097">
    <property type="entry name" value="HisK_dim/P_sf"/>
</dbReference>
<dbReference type="EC" id="2.7.13.3" evidence="2"/>
<dbReference type="CDD" id="cd00130">
    <property type="entry name" value="PAS"/>
    <property type="match status" value="1"/>
</dbReference>
<dbReference type="SMART" id="SM00388">
    <property type="entry name" value="HisKA"/>
    <property type="match status" value="1"/>
</dbReference>
<dbReference type="Gene3D" id="3.30.565.10">
    <property type="entry name" value="Histidine kinase-like ATPase, C-terminal domain"/>
    <property type="match status" value="1"/>
</dbReference>
<comment type="subunit">
    <text evidence="12">At low DSF concentrations, interacts with RpfF.</text>
</comment>
<dbReference type="SUPFAM" id="SSF55785">
    <property type="entry name" value="PYP-like sensor domain (PAS domain)"/>
    <property type="match status" value="1"/>
</dbReference>
<evidence type="ECO:0000256" key="6">
    <source>
        <dbReference type="ARBA" id="ARBA00022741"/>
    </source>
</evidence>
<keyword evidence="5" id="KW-0732">Signal</keyword>
<dbReference type="PANTHER" id="PTHR45339:SF1">
    <property type="entry name" value="HYBRID SIGNAL TRANSDUCTION HISTIDINE KINASE J"/>
    <property type="match status" value="1"/>
</dbReference>
<dbReference type="Pfam" id="PF00512">
    <property type="entry name" value="HisKA"/>
    <property type="match status" value="1"/>
</dbReference>
<dbReference type="InterPro" id="IPR003594">
    <property type="entry name" value="HATPase_dom"/>
</dbReference>
<dbReference type="InterPro" id="IPR011006">
    <property type="entry name" value="CheY-like_superfamily"/>
</dbReference>
<dbReference type="InterPro" id="IPR004358">
    <property type="entry name" value="Sig_transdc_His_kin-like_C"/>
</dbReference>
<dbReference type="Pfam" id="PF08448">
    <property type="entry name" value="PAS_4"/>
    <property type="match status" value="1"/>
</dbReference>
<dbReference type="EMBL" id="WWCK01000003">
    <property type="protein sequence ID" value="MYM67209.1"/>
    <property type="molecule type" value="Genomic_DNA"/>
</dbReference>
<evidence type="ECO:0000256" key="7">
    <source>
        <dbReference type="ARBA" id="ARBA00022777"/>
    </source>
</evidence>
<evidence type="ECO:0000256" key="1">
    <source>
        <dbReference type="ARBA" id="ARBA00000085"/>
    </source>
</evidence>
<evidence type="ECO:0000256" key="11">
    <source>
        <dbReference type="ARBA" id="ARBA00058004"/>
    </source>
</evidence>
<dbReference type="CDD" id="cd16922">
    <property type="entry name" value="HATPase_EvgS-ArcB-TorS-like"/>
    <property type="match status" value="1"/>
</dbReference>
<dbReference type="InterPro" id="IPR003661">
    <property type="entry name" value="HisK_dim/P_dom"/>
</dbReference>
<reference evidence="19 20" key="1">
    <citation type="submission" date="2019-12" db="EMBL/GenBank/DDBJ databases">
        <title>Novel species isolated from a subtropical stream in China.</title>
        <authorList>
            <person name="Lu H."/>
        </authorList>
    </citation>
    <scope>NUCLEOTIDE SEQUENCE [LARGE SCALE GENOMIC DNA]</scope>
    <source>
        <strain evidence="19 20">FT55W</strain>
    </source>
</reference>